<reference evidence="1 2" key="1">
    <citation type="journal article" date="2006" name="PLoS Genet.">
        <title>Comparative genomics of emerging human ehrlichiosis agents.</title>
        <authorList>
            <person name="Dunning Hotopp J.C."/>
            <person name="Lin M."/>
            <person name="Madupu R."/>
            <person name="Crabtree J."/>
            <person name="Angiuoli S.V."/>
            <person name="Eisen J.A."/>
            <person name="Seshadri R."/>
            <person name="Ren Q."/>
            <person name="Wu M."/>
            <person name="Utterback T.R."/>
            <person name="Smith S."/>
            <person name="Lewis M."/>
            <person name="Khouri H."/>
            <person name="Zhang C."/>
            <person name="Niu H."/>
            <person name="Lin Q."/>
            <person name="Ohashi N."/>
            <person name="Zhi N."/>
            <person name="Nelson W."/>
            <person name="Brinkac L.M."/>
            <person name="Dodson R.J."/>
            <person name="Rosovitz M.J."/>
            <person name="Sundaram J."/>
            <person name="Daugherty S.C."/>
            <person name="Davidsen T."/>
            <person name="Durkin A.S."/>
            <person name="Gwinn M."/>
            <person name="Haft D.H."/>
            <person name="Selengut J.D."/>
            <person name="Sullivan S.A."/>
            <person name="Zafar N."/>
            <person name="Zhou L."/>
            <person name="Benahmed F."/>
            <person name="Forberger H."/>
            <person name="Halpin R."/>
            <person name="Mulligan S."/>
            <person name="Robinson J."/>
            <person name="White O."/>
            <person name="Rikihisa Y."/>
            <person name="Tettelin H."/>
        </authorList>
    </citation>
    <scope>NUCLEOTIDE SEQUENCE [LARGE SCALE GENOMIC DNA]</scope>
    <source>
        <strain evidence="2">ATCC CRL-10679 / Arkansas</strain>
    </source>
</reference>
<dbReference type="EMBL" id="CP000236">
    <property type="protein sequence ID" value="ABD45281.1"/>
    <property type="molecule type" value="Genomic_DNA"/>
</dbReference>
<protein>
    <submittedName>
        <fullName evidence="1">Uncharacterized protein</fullName>
    </submittedName>
</protein>
<gene>
    <name evidence="1" type="ordered locus">ECH_0099</name>
</gene>
<evidence type="ECO:0000313" key="2">
    <source>
        <dbReference type="Proteomes" id="UP000008320"/>
    </source>
</evidence>
<proteinExistence type="predicted"/>
<dbReference type="AlphaFoldDB" id="Q2GI06"/>
<dbReference type="KEGG" id="ech:ECH_0099"/>
<name>Q2GI06_EHRCR</name>
<accession>Q2GI06</accession>
<keyword evidence="2" id="KW-1185">Reference proteome</keyword>
<dbReference type="Proteomes" id="UP000008320">
    <property type="component" value="Chromosome"/>
</dbReference>
<evidence type="ECO:0000313" key="1">
    <source>
        <dbReference type="EMBL" id="ABD45281.1"/>
    </source>
</evidence>
<dbReference type="HOGENOM" id="CLU_3250786_0_0_5"/>
<sequence>MYPNLHIHLYFCKFFSLNNMTEQLWPIHINNKQHNKVKNKVR</sequence>
<organism evidence="1 2">
    <name type="scientific">Ehrlichia chaffeensis (strain ATCC CRL-10679 / Arkansas)</name>
    <dbReference type="NCBI Taxonomy" id="205920"/>
    <lineage>
        <taxon>Bacteria</taxon>
        <taxon>Pseudomonadati</taxon>
        <taxon>Pseudomonadota</taxon>
        <taxon>Alphaproteobacteria</taxon>
        <taxon>Rickettsiales</taxon>
        <taxon>Anaplasmataceae</taxon>
        <taxon>Ehrlichia</taxon>
    </lineage>
</organism>